<name>A0A9X9LJ58_GULGU</name>
<gene>
    <name evidence="1" type="ORF">BN2614_LOCUS1</name>
</gene>
<evidence type="ECO:0000313" key="1">
    <source>
        <dbReference type="EMBL" id="VCW69246.1"/>
    </source>
</evidence>
<sequence>MMACLCPRMQRRSRWAGLAGATQTSLTTRTCWLTRPLEMAWGAGTWAAGTFRWFISGPW</sequence>
<dbReference type="EMBL" id="CYRY02004773">
    <property type="protein sequence ID" value="VCW69246.1"/>
    <property type="molecule type" value="Genomic_DNA"/>
</dbReference>
<reference evidence="1 2" key="1">
    <citation type="submission" date="2018-10" db="EMBL/GenBank/DDBJ databases">
        <authorList>
            <person name="Ekblom R."/>
            <person name="Jareborg N."/>
        </authorList>
    </citation>
    <scope>NUCLEOTIDE SEQUENCE [LARGE SCALE GENOMIC DNA]</scope>
    <source>
        <tissue evidence="1">Muscle</tissue>
    </source>
</reference>
<keyword evidence="2" id="KW-1185">Reference proteome</keyword>
<proteinExistence type="predicted"/>
<protein>
    <submittedName>
        <fullName evidence="1">Uncharacterized protein</fullName>
    </submittedName>
</protein>
<organism evidence="1 2">
    <name type="scientific">Gulo gulo</name>
    <name type="common">Wolverine</name>
    <name type="synonym">Gluton</name>
    <dbReference type="NCBI Taxonomy" id="48420"/>
    <lineage>
        <taxon>Eukaryota</taxon>
        <taxon>Metazoa</taxon>
        <taxon>Chordata</taxon>
        <taxon>Craniata</taxon>
        <taxon>Vertebrata</taxon>
        <taxon>Euteleostomi</taxon>
        <taxon>Mammalia</taxon>
        <taxon>Eutheria</taxon>
        <taxon>Laurasiatheria</taxon>
        <taxon>Carnivora</taxon>
        <taxon>Caniformia</taxon>
        <taxon>Musteloidea</taxon>
        <taxon>Mustelidae</taxon>
        <taxon>Guloninae</taxon>
        <taxon>Gulo</taxon>
    </lineage>
</organism>
<dbReference type="Proteomes" id="UP000269945">
    <property type="component" value="Unassembled WGS sequence"/>
</dbReference>
<comment type="caution">
    <text evidence="1">The sequence shown here is derived from an EMBL/GenBank/DDBJ whole genome shotgun (WGS) entry which is preliminary data.</text>
</comment>
<accession>A0A9X9LJ58</accession>
<dbReference type="AlphaFoldDB" id="A0A9X9LJ58"/>
<evidence type="ECO:0000313" key="2">
    <source>
        <dbReference type="Proteomes" id="UP000269945"/>
    </source>
</evidence>